<keyword evidence="2" id="KW-1185">Reference proteome</keyword>
<organism evidence="1 2">
    <name type="scientific">Ceratodon purpureus</name>
    <name type="common">Fire moss</name>
    <name type="synonym">Dicranum purpureum</name>
    <dbReference type="NCBI Taxonomy" id="3225"/>
    <lineage>
        <taxon>Eukaryota</taxon>
        <taxon>Viridiplantae</taxon>
        <taxon>Streptophyta</taxon>
        <taxon>Embryophyta</taxon>
        <taxon>Bryophyta</taxon>
        <taxon>Bryophytina</taxon>
        <taxon>Bryopsida</taxon>
        <taxon>Dicranidae</taxon>
        <taxon>Pseudoditrichales</taxon>
        <taxon>Ditrichaceae</taxon>
        <taxon>Ceratodon</taxon>
    </lineage>
</organism>
<dbReference type="PANTHER" id="PTHR36730">
    <property type="entry name" value="OS03G0210700 PROTEIN"/>
    <property type="match status" value="1"/>
</dbReference>
<gene>
    <name evidence="1" type="ORF">KC19_7G017700</name>
</gene>
<comment type="caution">
    <text evidence="1">The sequence shown here is derived from an EMBL/GenBank/DDBJ whole genome shotgun (WGS) entry which is preliminary data.</text>
</comment>
<dbReference type="EMBL" id="CM026428">
    <property type="protein sequence ID" value="KAG0565842.1"/>
    <property type="molecule type" value="Genomic_DNA"/>
</dbReference>
<evidence type="ECO:0000313" key="2">
    <source>
        <dbReference type="Proteomes" id="UP000822688"/>
    </source>
</evidence>
<accession>A0A8T0H9S0</accession>
<reference evidence="1" key="1">
    <citation type="submission" date="2020-06" db="EMBL/GenBank/DDBJ databases">
        <title>WGS assembly of Ceratodon purpureus strain R40.</title>
        <authorList>
            <person name="Carey S.B."/>
            <person name="Jenkins J."/>
            <person name="Shu S."/>
            <person name="Lovell J.T."/>
            <person name="Sreedasyam A."/>
            <person name="Maumus F."/>
            <person name="Tiley G.P."/>
            <person name="Fernandez-Pozo N."/>
            <person name="Barry K."/>
            <person name="Chen C."/>
            <person name="Wang M."/>
            <person name="Lipzen A."/>
            <person name="Daum C."/>
            <person name="Saski C.A."/>
            <person name="Payton A.C."/>
            <person name="Mcbreen J.C."/>
            <person name="Conrad R.E."/>
            <person name="Kollar L.M."/>
            <person name="Olsson S."/>
            <person name="Huttunen S."/>
            <person name="Landis J.B."/>
            <person name="Wickett N.J."/>
            <person name="Johnson M.G."/>
            <person name="Rensing S.A."/>
            <person name="Grimwood J."/>
            <person name="Schmutz J."/>
            <person name="Mcdaniel S.F."/>
        </authorList>
    </citation>
    <scope>NUCLEOTIDE SEQUENCE</scope>
    <source>
        <strain evidence="1">R40</strain>
    </source>
</reference>
<proteinExistence type="predicted"/>
<sequence length="177" mass="19129">MATISLSTPFVTQVGALSSLVNNSSGRNHSTSPCRVNVAVCSTGIPSRLQDSLKMAVILPFAACTLLVASPLPAGAGILSGASGMESVELPSIPEPDFLKKLQEGKKKMYENQDETFRTSSYLQELLKKSKDNAAMHKKEIADKYCERGAEWGVGDCSLVGMTQAQKEEFMKVLRQK</sequence>
<name>A0A8T0H9S0_CERPU</name>
<dbReference type="AlphaFoldDB" id="A0A8T0H9S0"/>
<protein>
    <submittedName>
        <fullName evidence="1">Uncharacterized protein</fullName>
    </submittedName>
</protein>
<dbReference type="PANTHER" id="PTHR36730:SF1">
    <property type="entry name" value="CATHEPSIN PROPEPTIDE INHIBITOR DOMAIN-CONTAINING PROTEIN"/>
    <property type="match status" value="1"/>
</dbReference>
<evidence type="ECO:0000313" key="1">
    <source>
        <dbReference type="EMBL" id="KAG0565842.1"/>
    </source>
</evidence>
<dbReference type="Proteomes" id="UP000822688">
    <property type="component" value="Chromosome 7"/>
</dbReference>